<evidence type="ECO:0000256" key="3">
    <source>
        <dbReference type="ARBA" id="ARBA00022729"/>
    </source>
</evidence>
<dbReference type="SUPFAM" id="SSF89392">
    <property type="entry name" value="Prokaryotic lipoproteins and lipoprotein localization factors"/>
    <property type="match status" value="1"/>
</dbReference>
<dbReference type="Proteomes" id="UP000006755">
    <property type="component" value="Unassembled WGS sequence"/>
</dbReference>
<dbReference type="InterPro" id="IPR004564">
    <property type="entry name" value="OM_lipoprot_carrier_LolA-like"/>
</dbReference>
<keyword evidence="2" id="KW-0813">Transport</keyword>
<protein>
    <recommendedName>
        <fullName evidence="7">Outer membrane lipoprotein carrier protein LolA</fullName>
    </recommendedName>
</protein>
<evidence type="ECO:0000256" key="2">
    <source>
        <dbReference type="ARBA" id="ARBA00022448"/>
    </source>
</evidence>
<name>K2JQA2_9GAMM</name>
<dbReference type="OrthoDB" id="7025041at2"/>
<evidence type="ECO:0000313" key="6">
    <source>
        <dbReference type="Proteomes" id="UP000006755"/>
    </source>
</evidence>
<accession>K2JQA2</accession>
<dbReference type="eggNOG" id="COG2834">
    <property type="taxonomic scope" value="Bacteria"/>
</dbReference>
<gene>
    <name evidence="5" type="ORF">B3C1_03675</name>
</gene>
<dbReference type="EMBL" id="AMRI01000004">
    <property type="protein sequence ID" value="EKE76662.1"/>
    <property type="molecule type" value="Genomic_DNA"/>
</dbReference>
<dbReference type="STRING" id="745411.B3C1_03675"/>
<reference evidence="5 6" key="1">
    <citation type="journal article" date="2012" name="J. Bacteriol.">
        <title>Genome Sequence of Gallaecimonas xiamenensis Type Strain 3-C-1.</title>
        <authorList>
            <person name="Lai Q."/>
            <person name="Wang L."/>
            <person name="Wang W."/>
            <person name="Shao Z."/>
        </authorList>
    </citation>
    <scope>NUCLEOTIDE SEQUENCE [LARGE SCALE GENOMIC DNA]</scope>
    <source>
        <strain evidence="5 6">3-C-1</strain>
    </source>
</reference>
<dbReference type="RefSeq" id="WP_008482996.1">
    <property type="nucleotide sequence ID" value="NZ_AMRI01000004.1"/>
</dbReference>
<dbReference type="CDD" id="cd16325">
    <property type="entry name" value="LolA"/>
    <property type="match status" value="1"/>
</dbReference>
<keyword evidence="6" id="KW-1185">Reference proteome</keyword>
<dbReference type="InterPro" id="IPR029046">
    <property type="entry name" value="LolA/LolB/LppX"/>
</dbReference>
<proteinExistence type="predicted"/>
<sequence length="164" mass="17167">MAALSLALLAMSLAKPAPCGQFEQQKMLPGLSKPLVSPGRYGLRDGALVWHSLSPFESTLIIKGSGLYQQLPGQEPVQLASADNPLVASLASLLPAVIQGDQAALETHFVVSQEAAGLRLVPKDALLKAALEAIDVEGQPPALIRMLEPQGGQTLIQLTPGTCQ</sequence>
<keyword evidence="3" id="KW-0732">Signal</keyword>
<evidence type="ECO:0000256" key="1">
    <source>
        <dbReference type="ARBA" id="ARBA00011245"/>
    </source>
</evidence>
<dbReference type="Gene3D" id="2.50.20.10">
    <property type="entry name" value="Lipoprotein localisation LolA/LolB/LppX"/>
    <property type="match status" value="1"/>
</dbReference>
<keyword evidence="4" id="KW-0653">Protein transport</keyword>
<comment type="subunit">
    <text evidence="1">Monomer.</text>
</comment>
<evidence type="ECO:0008006" key="7">
    <source>
        <dbReference type="Google" id="ProtNLM"/>
    </source>
</evidence>
<dbReference type="GO" id="GO:0015031">
    <property type="term" value="P:protein transport"/>
    <property type="evidence" value="ECO:0007669"/>
    <property type="project" value="UniProtKB-KW"/>
</dbReference>
<evidence type="ECO:0000313" key="5">
    <source>
        <dbReference type="EMBL" id="EKE76662.1"/>
    </source>
</evidence>
<evidence type="ECO:0000256" key="4">
    <source>
        <dbReference type="ARBA" id="ARBA00022927"/>
    </source>
</evidence>
<dbReference type="Pfam" id="PF19574">
    <property type="entry name" value="LolA_3"/>
    <property type="match status" value="1"/>
</dbReference>
<comment type="caution">
    <text evidence="5">The sequence shown here is derived from an EMBL/GenBank/DDBJ whole genome shotgun (WGS) entry which is preliminary data.</text>
</comment>
<organism evidence="5 6">
    <name type="scientific">Gallaecimonas xiamenensis 3-C-1</name>
    <dbReference type="NCBI Taxonomy" id="745411"/>
    <lineage>
        <taxon>Bacteria</taxon>
        <taxon>Pseudomonadati</taxon>
        <taxon>Pseudomonadota</taxon>
        <taxon>Gammaproteobacteria</taxon>
        <taxon>Enterobacterales</taxon>
        <taxon>Gallaecimonadaceae</taxon>
        <taxon>Gallaecimonas</taxon>
    </lineage>
</organism>
<dbReference type="AlphaFoldDB" id="K2JQA2"/>